<dbReference type="SUPFAM" id="SSF64438">
    <property type="entry name" value="CNF1/YfiH-like putative cysteine hydrolases"/>
    <property type="match status" value="1"/>
</dbReference>
<keyword evidence="1 3" id="KW-0145">Chemotaxis</keyword>
<comment type="function">
    <text evidence="3">Probably deamidates glutamine residues to glutamate on methyl-accepting chemotaxis receptors (MCPs), playing an important role in chemotaxis.</text>
</comment>
<keyword evidence="5" id="KW-1185">Reference proteome</keyword>
<dbReference type="PROSITE" id="PS51257">
    <property type="entry name" value="PROKAR_LIPOPROTEIN"/>
    <property type="match status" value="1"/>
</dbReference>
<sequence length="169" mass="18989">MRHHGSHLSHHYLKPGEMFIAQQPTIVTTLLGSCVAVTMFHPQRRIGAICHGLLPSCRDNDASRCDRNCLLGFKYMDCSIRRMLEQFNALGMYHSELEIKVFGGSDMFGVPEAGQRMTIGTQNVTVTKRILEEAGLLVQAADIGGQQGRKIYFYTHTGEILLKRLNNRP</sequence>
<dbReference type="Gene3D" id="3.30.1330.200">
    <property type="match status" value="1"/>
</dbReference>
<dbReference type="EMBL" id="VLLN01000005">
    <property type="protein sequence ID" value="TWJ26466.1"/>
    <property type="molecule type" value="Genomic_DNA"/>
</dbReference>
<comment type="caution">
    <text evidence="4">The sequence shown here is derived from an EMBL/GenBank/DDBJ whole genome shotgun (WGS) entry which is preliminary data.</text>
</comment>
<dbReference type="EC" id="3.5.1.44" evidence="3"/>
<dbReference type="HAMAP" id="MF_01440">
    <property type="entry name" value="CheD"/>
    <property type="match status" value="1"/>
</dbReference>
<dbReference type="OrthoDB" id="9807202at2"/>
<dbReference type="InterPro" id="IPR005659">
    <property type="entry name" value="Chemorcpt_Glu_NH3ase_CheD"/>
</dbReference>
<dbReference type="InterPro" id="IPR038592">
    <property type="entry name" value="CheD-like_sf"/>
</dbReference>
<dbReference type="Pfam" id="PF03975">
    <property type="entry name" value="CheD"/>
    <property type="match status" value="1"/>
</dbReference>
<evidence type="ECO:0000313" key="5">
    <source>
        <dbReference type="Proteomes" id="UP000319449"/>
    </source>
</evidence>
<comment type="similarity">
    <text evidence="3">Belongs to the CheD family.</text>
</comment>
<keyword evidence="2 3" id="KW-0378">Hydrolase</keyword>
<name>A0A562W8A9_9BACT</name>
<proteinExistence type="inferred from homology"/>
<dbReference type="Proteomes" id="UP000319449">
    <property type="component" value="Unassembled WGS sequence"/>
</dbReference>
<accession>A0A562W8A9</accession>
<evidence type="ECO:0000256" key="3">
    <source>
        <dbReference type="HAMAP-Rule" id="MF_01440"/>
    </source>
</evidence>
<dbReference type="CDD" id="cd16352">
    <property type="entry name" value="CheD"/>
    <property type="match status" value="1"/>
</dbReference>
<reference evidence="4 5" key="1">
    <citation type="submission" date="2019-07" db="EMBL/GenBank/DDBJ databases">
        <title>Genomic Encyclopedia of Archaeal and Bacterial Type Strains, Phase II (KMG-II): from individual species to whole genera.</title>
        <authorList>
            <person name="Goeker M."/>
        </authorList>
    </citation>
    <scope>NUCLEOTIDE SEQUENCE [LARGE SCALE GENOMIC DNA]</scope>
    <source>
        <strain evidence="4 5">ATCC BAA-1139</strain>
    </source>
</reference>
<dbReference type="AlphaFoldDB" id="A0A562W8A9"/>
<dbReference type="RefSeq" id="WP_145019624.1">
    <property type="nucleotide sequence ID" value="NZ_VLLN01000005.1"/>
</dbReference>
<gene>
    <name evidence="3" type="primary">cheD</name>
    <name evidence="4" type="ORF">JN12_01172</name>
</gene>
<dbReference type="GO" id="GO:0006935">
    <property type="term" value="P:chemotaxis"/>
    <property type="evidence" value="ECO:0007669"/>
    <property type="project" value="UniProtKB-UniRule"/>
</dbReference>
<evidence type="ECO:0000313" key="4">
    <source>
        <dbReference type="EMBL" id="TWJ26466.1"/>
    </source>
</evidence>
<organism evidence="4 5">
    <name type="scientific">Geobacter argillaceus</name>
    <dbReference type="NCBI Taxonomy" id="345631"/>
    <lineage>
        <taxon>Bacteria</taxon>
        <taxon>Pseudomonadati</taxon>
        <taxon>Thermodesulfobacteriota</taxon>
        <taxon>Desulfuromonadia</taxon>
        <taxon>Geobacterales</taxon>
        <taxon>Geobacteraceae</taxon>
        <taxon>Geobacter</taxon>
    </lineage>
</organism>
<dbReference type="PANTHER" id="PTHR35147:SF1">
    <property type="entry name" value="CHEMORECEPTOR GLUTAMINE DEAMIDASE CHED-RELATED"/>
    <property type="match status" value="1"/>
</dbReference>
<comment type="catalytic activity">
    <reaction evidence="3">
        <text>L-glutaminyl-[protein] + H2O = L-glutamyl-[protein] + NH4(+)</text>
        <dbReference type="Rhea" id="RHEA:16441"/>
        <dbReference type="Rhea" id="RHEA-COMP:10207"/>
        <dbReference type="Rhea" id="RHEA-COMP:10208"/>
        <dbReference type="ChEBI" id="CHEBI:15377"/>
        <dbReference type="ChEBI" id="CHEBI:28938"/>
        <dbReference type="ChEBI" id="CHEBI:29973"/>
        <dbReference type="ChEBI" id="CHEBI:30011"/>
        <dbReference type="EC" id="3.5.1.44"/>
    </reaction>
</comment>
<protein>
    <recommendedName>
        <fullName evidence="3">Probable chemoreceptor glutamine deamidase CheD</fullName>
        <ecNumber evidence="3">3.5.1.44</ecNumber>
    </recommendedName>
</protein>
<dbReference type="GO" id="GO:0050568">
    <property type="term" value="F:protein-glutamine glutaminase activity"/>
    <property type="evidence" value="ECO:0007669"/>
    <property type="project" value="UniProtKB-UniRule"/>
</dbReference>
<dbReference type="PANTHER" id="PTHR35147">
    <property type="entry name" value="CHEMORECEPTOR GLUTAMINE DEAMIDASE CHED-RELATED"/>
    <property type="match status" value="1"/>
</dbReference>
<evidence type="ECO:0000256" key="2">
    <source>
        <dbReference type="ARBA" id="ARBA00022801"/>
    </source>
</evidence>
<evidence type="ECO:0000256" key="1">
    <source>
        <dbReference type="ARBA" id="ARBA00022500"/>
    </source>
</evidence>
<dbReference type="InterPro" id="IPR011324">
    <property type="entry name" value="Cytotoxic_necrot_fac-like_cat"/>
</dbReference>